<reference evidence="1 2" key="1">
    <citation type="submission" date="2019-05" db="EMBL/GenBank/DDBJ databases">
        <title>Another draft genome of Portunus trituberculatus and its Hox gene families provides insights of decapod evolution.</title>
        <authorList>
            <person name="Jeong J.-H."/>
            <person name="Song I."/>
            <person name="Kim S."/>
            <person name="Choi T."/>
            <person name="Kim D."/>
            <person name="Ryu S."/>
            <person name="Kim W."/>
        </authorList>
    </citation>
    <scope>NUCLEOTIDE SEQUENCE [LARGE SCALE GENOMIC DNA]</scope>
    <source>
        <tissue evidence="1">Muscle</tissue>
    </source>
</reference>
<evidence type="ECO:0000313" key="1">
    <source>
        <dbReference type="EMBL" id="MPC84526.1"/>
    </source>
</evidence>
<comment type="caution">
    <text evidence="1">The sequence shown here is derived from an EMBL/GenBank/DDBJ whole genome shotgun (WGS) entry which is preliminary data.</text>
</comment>
<accession>A0A5B7IS99</accession>
<gene>
    <name evidence="1" type="ORF">E2C01_079265</name>
</gene>
<proteinExistence type="predicted"/>
<evidence type="ECO:0000313" key="2">
    <source>
        <dbReference type="Proteomes" id="UP000324222"/>
    </source>
</evidence>
<organism evidence="1 2">
    <name type="scientific">Portunus trituberculatus</name>
    <name type="common">Swimming crab</name>
    <name type="synonym">Neptunus trituberculatus</name>
    <dbReference type="NCBI Taxonomy" id="210409"/>
    <lineage>
        <taxon>Eukaryota</taxon>
        <taxon>Metazoa</taxon>
        <taxon>Ecdysozoa</taxon>
        <taxon>Arthropoda</taxon>
        <taxon>Crustacea</taxon>
        <taxon>Multicrustacea</taxon>
        <taxon>Malacostraca</taxon>
        <taxon>Eumalacostraca</taxon>
        <taxon>Eucarida</taxon>
        <taxon>Decapoda</taxon>
        <taxon>Pleocyemata</taxon>
        <taxon>Brachyura</taxon>
        <taxon>Eubrachyura</taxon>
        <taxon>Portunoidea</taxon>
        <taxon>Portunidae</taxon>
        <taxon>Portuninae</taxon>
        <taxon>Portunus</taxon>
    </lineage>
</organism>
<dbReference type="Proteomes" id="UP000324222">
    <property type="component" value="Unassembled WGS sequence"/>
</dbReference>
<dbReference type="AlphaFoldDB" id="A0A5B7IS99"/>
<sequence length="77" mass="8568">MQSKLPPPPAIHITLDVVLIYSRCLPSPLGVYMYNPQYKSCSVLTLQLSQPAQCVVDKLANIPPAQSNLQFNLKQDE</sequence>
<keyword evidence="2" id="KW-1185">Reference proteome</keyword>
<dbReference type="EMBL" id="VSRR010065657">
    <property type="protein sequence ID" value="MPC84526.1"/>
    <property type="molecule type" value="Genomic_DNA"/>
</dbReference>
<protein>
    <submittedName>
        <fullName evidence="1">Uncharacterized protein</fullName>
    </submittedName>
</protein>
<name>A0A5B7IS99_PORTR</name>